<dbReference type="AlphaFoldDB" id="A0A835DRF7"/>
<dbReference type="OrthoDB" id="1923765at2759"/>
<keyword evidence="1" id="KW-0112">Calmodulin-binding</keyword>
<evidence type="ECO:0000256" key="1">
    <source>
        <dbReference type="ARBA" id="ARBA00022860"/>
    </source>
</evidence>
<comment type="caution">
    <text evidence="4">The sequence shown here is derived from an EMBL/GenBank/DDBJ whole genome shotgun (WGS) entry which is preliminary data.</text>
</comment>
<comment type="similarity">
    <text evidence="2">Belongs to the IQD family.</text>
</comment>
<dbReference type="GO" id="GO:0005516">
    <property type="term" value="F:calmodulin binding"/>
    <property type="evidence" value="ECO:0007669"/>
    <property type="project" value="UniProtKB-KW"/>
</dbReference>
<dbReference type="PANTHER" id="PTHR32295:SF93">
    <property type="entry name" value="PROTEIN IQ-DOMAIN 9"/>
    <property type="match status" value="1"/>
</dbReference>
<accession>A0A835DRF7</accession>
<proteinExistence type="inferred from homology"/>
<feature type="region of interest" description="Disordered" evidence="3">
    <location>
        <begin position="20"/>
        <end position="39"/>
    </location>
</feature>
<evidence type="ECO:0000313" key="5">
    <source>
        <dbReference type="Proteomes" id="UP000655225"/>
    </source>
</evidence>
<reference evidence="4 5" key="1">
    <citation type="submission" date="2020-04" db="EMBL/GenBank/DDBJ databases">
        <title>Plant Genome Project.</title>
        <authorList>
            <person name="Zhang R.-G."/>
        </authorList>
    </citation>
    <scope>NUCLEOTIDE SEQUENCE [LARGE SCALE GENOMIC DNA]</scope>
    <source>
        <strain evidence="4">YNK0</strain>
        <tissue evidence="4">Leaf</tissue>
    </source>
</reference>
<dbReference type="CDD" id="cd23767">
    <property type="entry name" value="IQCD"/>
    <property type="match status" value="1"/>
</dbReference>
<organism evidence="4 5">
    <name type="scientific">Tetracentron sinense</name>
    <name type="common">Spur-leaf</name>
    <dbReference type="NCBI Taxonomy" id="13715"/>
    <lineage>
        <taxon>Eukaryota</taxon>
        <taxon>Viridiplantae</taxon>
        <taxon>Streptophyta</taxon>
        <taxon>Embryophyta</taxon>
        <taxon>Tracheophyta</taxon>
        <taxon>Spermatophyta</taxon>
        <taxon>Magnoliopsida</taxon>
        <taxon>Trochodendrales</taxon>
        <taxon>Trochodendraceae</taxon>
        <taxon>Tetracentron</taxon>
    </lineage>
</organism>
<evidence type="ECO:0000313" key="4">
    <source>
        <dbReference type="EMBL" id="KAF8413788.1"/>
    </source>
</evidence>
<evidence type="ECO:0000256" key="3">
    <source>
        <dbReference type="SAM" id="MobiDB-lite"/>
    </source>
</evidence>
<dbReference type="EMBL" id="JABCRI010000001">
    <property type="protein sequence ID" value="KAF8413788.1"/>
    <property type="molecule type" value="Genomic_DNA"/>
</dbReference>
<dbReference type="Proteomes" id="UP000655225">
    <property type="component" value="Unassembled WGS sequence"/>
</dbReference>
<evidence type="ECO:0008006" key="6">
    <source>
        <dbReference type="Google" id="ProtNLM"/>
    </source>
</evidence>
<protein>
    <recommendedName>
        <fullName evidence="6">Protein IQ-DOMAIN 1</fullName>
    </recommendedName>
</protein>
<name>A0A835DRF7_TETSI</name>
<dbReference type="PROSITE" id="PS50096">
    <property type="entry name" value="IQ"/>
    <property type="match status" value="1"/>
</dbReference>
<dbReference type="OMA" id="QAKTRTY"/>
<feature type="region of interest" description="Disordered" evidence="3">
    <location>
        <begin position="239"/>
        <end position="300"/>
    </location>
</feature>
<evidence type="ECO:0000256" key="2">
    <source>
        <dbReference type="ARBA" id="ARBA00024341"/>
    </source>
</evidence>
<feature type="compositionally biased region" description="Polar residues" evidence="3">
    <location>
        <begin position="239"/>
        <end position="267"/>
    </location>
</feature>
<gene>
    <name evidence="4" type="ORF">HHK36_001781</name>
</gene>
<dbReference type="PANTHER" id="PTHR32295">
    <property type="entry name" value="IQ-DOMAIN 5-RELATED"/>
    <property type="match status" value="1"/>
</dbReference>
<sequence length="300" mass="33818">MGSGDWFKTIISLKKVKGNRSKQVKGSTASEKSNGFKWSSRSRKESSIFSNRATNGNPGVLGVPVEDIAATRIQTAFRAFMARKTLRRLKGFVRVQILTQGQTVSKQASTTLSYLHTWSRIQAQIRARRHCMVTEDRIRQKKLQNQLKLEAELHELDVEWSGGSETMEEILARIQQREEAAVKRERAMAYAFSHQWRANSSQNQGLVAYELGKANWGWSWMERWIAARPWESRVPAQSISPKIVQNKQMSKVGKNSNSPAMKNSDSVKPNLPNGKGATKARRLSFTTADKPAAQEAITEV</sequence>
<keyword evidence="5" id="KW-1185">Reference proteome</keyword>
<feature type="compositionally biased region" description="Polar residues" evidence="3">
    <location>
        <begin position="24"/>
        <end position="33"/>
    </location>
</feature>